<protein>
    <submittedName>
        <fullName evidence="1">Ig domain-containing protein</fullName>
    </submittedName>
</protein>
<dbReference type="InterPro" id="IPR015919">
    <property type="entry name" value="Cadherin-like_sf"/>
</dbReference>
<name>A0ABW5JMW3_9BACT</name>
<evidence type="ECO:0000313" key="1">
    <source>
        <dbReference type="EMBL" id="MFD2532727.1"/>
    </source>
</evidence>
<comment type="caution">
    <text evidence="1">The sequence shown here is derived from an EMBL/GenBank/DDBJ whole genome shotgun (WGS) entry which is preliminary data.</text>
</comment>
<gene>
    <name evidence="1" type="ORF">ACFSVN_09745</name>
</gene>
<dbReference type="Pfam" id="PF05345">
    <property type="entry name" value="He_PIG"/>
    <property type="match status" value="1"/>
</dbReference>
<dbReference type="EMBL" id="JBHULI010000024">
    <property type="protein sequence ID" value="MFD2532727.1"/>
    <property type="molecule type" value="Genomic_DNA"/>
</dbReference>
<proteinExistence type="predicted"/>
<reference evidence="2" key="1">
    <citation type="journal article" date="2019" name="Int. J. Syst. Evol. Microbiol.">
        <title>The Global Catalogue of Microorganisms (GCM) 10K type strain sequencing project: providing services to taxonomists for standard genome sequencing and annotation.</title>
        <authorList>
            <consortium name="The Broad Institute Genomics Platform"/>
            <consortium name="The Broad Institute Genome Sequencing Center for Infectious Disease"/>
            <person name="Wu L."/>
            <person name="Ma J."/>
        </authorList>
    </citation>
    <scope>NUCLEOTIDE SEQUENCE [LARGE SCALE GENOMIC DNA]</scope>
    <source>
        <strain evidence="2">KCTC 52042</strain>
    </source>
</reference>
<sequence length="513" mass="57483">MINMTAKITLFLISFFLFEFSIHAQERIIQDYSRLMEIPDVVAMESSPTHLYILSDQEGMAVFRAYPDSLQWLYTSSGMQRRGNKIMSDIRFAYLFGDSNRLTVLEPTSPLGVYSSTYLPDSPKAAARINNSLYIALGERGLGMVSLDTPETVDTDPVFVAVDEISGASVYDIRSTEFSNQLFVLTDEPSLLIFDQEDSTLSLSREIDLRTSLSHIFIDEDEVWGSTPNGEIFEIRSTGTGKRIGVTNEEVQNIVRWNGRIFARTSSGRVWATDSNGSLGIWKNDRNAGNFIANSTHKLWISENNNISTALLRVDSLNTDQVTAADFKIKEIPNQIITYPSPLILSLEMVANYPSDEVEFSYRSNVDNAKIRKQGFYWQPNVNQVGNHWFNIVATNAEGESDSTRFVVDVRSFNSPPRFSPVRSASIAVNEEYEVQFSATDPDSPRNSLVRYIGVDMPDGASINEKTGEFTWTPTERQVGETTFKIIATDRLGAASSIDVTLKVLDIARDSEE</sequence>
<organism evidence="1 2">
    <name type="scientific">Gracilimonas halophila</name>
    <dbReference type="NCBI Taxonomy" id="1834464"/>
    <lineage>
        <taxon>Bacteria</taxon>
        <taxon>Pseudomonadati</taxon>
        <taxon>Balneolota</taxon>
        <taxon>Balneolia</taxon>
        <taxon>Balneolales</taxon>
        <taxon>Balneolaceae</taxon>
        <taxon>Gracilimonas</taxon>
    </lineage>
</organism>
<dbReference type="Proteomes" id="UP001597460">
    <property type="component" value="Unassembled WGS sequence"/>
</dbReference>
<keyword evidence="2" id="KW-1185">Reference proteome</keyword>
<dbReference type="InterPro" id="IPR013783">
    <property type="entry name" value="Ig-like_fold"/>
</dbReference>
<dbReference type="Gene3D" id="2.60.40.10">
    <property type="entry name" value="Immunoglobulins"/>
    <property type="match status" value="1"/>
</dbReference>
<dbReference type="SUPFAM" id="SSF49313">
    <property type="entry name" value="Cadherin-like"/>
    <property type="match status" value="1"/>
</dbReference>
<accession>A0ABW5JMW3</accession>
<dbReference type="CDD" id="cd11304">
    <property type="entry name" value="Cadherin_repeat"/>
    <property type="match status" value="1"/>
</dbReference>
<evidence type="ECO:0000313" key="2">
    <source>
        <dbReference type="Proteomes" id="UP001597460"/>
    </source>
</evidence>